<dbReference type="GO" id="GO:0006508">
    <property type="term" value="P:proteolysis"/>
    <property type="evidence" value="ECO:0007669"/>
    <property type="project" value="UniProtKB-KW"/>
</dbReference>
<evidence type="ECO:0000256" key="3">
    <source>
        <dbReference type="RuleBase" id="RU363034"/>
    </source>
</evidence>
<dbReference type="OrthoDB" id="10059102at2759"/>
<dbReference type="PROSITE" id="PS00134">
    <property type="entry name" value="TRYPSIN_HIS"/>
    <property type="match status" value="1"/>
</dbReference>
<name>A0A8K0C5T8_IGNLU</name>
<evidence type="ECO:0000313" key="5">
    <source>
        <dbReference type="EMBL" id="KAF2881480.1"/>
    </source>
</evidence>
<keyword evidence="3" id="KW-0378">Hydrolase</keyword>
<keyword evidence="6" id="KW-1185">Reference proteome</keyword>
<comment type="caution">
    <text evidence="5">The sequence shown here is derived from an EMBL/GenBank/DDBJ whole genome shotgun (WGS) entry which is preliminary data.</text>
</comment>
<dbReference type="FunFam" id="2.40.10.10:FF:000002">
    <property type="entry name" value="Transmembrane protease serine"/>
    <property type="match status" value="1"/>
</dbReference>
<dbReference type="PROSITE" id="PS50240">
    <property type="entry name" value="TRYPSIN_DOM"/>
    <property type="match status" value="1"/>
</dbReference>
<dbReference type="PANTHER" id="PTHR24253:SF176">
    <property type="entry name" value="CORIN, ISOFORM B"/>
    <property type="match status" value="1"/>
</dbReference>
<dbReference type="Gene3D" id="2.40.10.10">
    <property type="entry name" value="Trypsin-like serine proteases"/>
    <property type="match status" value="2"/>
</dbReference>
<dbReference type="SUPFAM" id="SSF50494">
    <property type="entry name" value="Trypsin-like serine proteases"/>
    <property type="match status" value="1"/>
</dbReference>
<dbReference type="Pfam" id="PF00089">
    <property type="entry name" value="Trypsin"/>
    <property type="match status" value="1"/>
</dbReference>
<evidence type="ECO:0000256" key="2">
    <source>
        <dbReference type="ARBA" id="ARBA00024195"/>
    </source>
</evidence>
<dbReference type="AlphaFoldDB" id="A0A8K0C5T8"/>
<dbReference type="InterPro" id="IPR001314">
    <property type="entry name" value="Peptidase_S1A"/>
</dbReference>
<dbReference type="GO" id="GO:0004252">
    <property type="term" value="F:serine-type endopeptidase activity"/>
    <property type="evidence" value="ECO:0007669"/>
    <property type="project" value="InterPro"/>
</dbReference>
<dbReference type="FunFam" id="2.40.10.10:FF:000068">
    <property type="entry name" value="transmembrane protease serine 2"/>
    <property type="match status" value="1"/>
</dbReference>
<dbReference type="InterPro" id="IPR033116">
    <property type="entry name" value="TRYPSIN_SER"/>
</dbReference>
<dbReference type="InterPro" id="IPR043504">
    <property type="entry name" value="Peptidase_S1_PA_chymotrypsin"/>
</dbReference>
<keyword evidence="3" id="KW-0720">Serine protease</keyword>
<dbReference type="InterPro" id="IPR018114">
    <property type="entry name" value="TRYPSIN_HIS"/>
</dbReference>
<sequence>MEEHGDRIVNGTNATQGQFPFIVSLSIVESKVVEHFCGGSIITKFWSLTAAHCIRAEIEILIDKDVIKVLGNSHIVNKSTQHDINCYKIHSKYDELQNTNDIALIRVKQPFNGTYEKIIALPPRNFKYENDQIVTIMGWGALNFEGKLPNVLQYVQLRLIDNTVCQKIYDQIPQKNYLIKPDVMVCAGETTTDSCQGDSGGPLVLELRQGGVRHKYQIGIVSWGEGCGSGFPGVYVRVTKYISWMKGIIKKHNSGCKSKCITRRRNT</sequence>
<dbReference type="InterPro" id="IPR001254">
    <property type="entry name" value="Trypsin_dom"/>
</dbReference>
<evidence type="ECO:0000256" key="1">
    <source>
        <dbReference type="ARBA" id="ARBA00023157"/>
    </source>
</evidence>
<keyword evidence="1" id="KW-1015">Disulfide bond</keyword>
<organism evidence="5 6">
    <name type="scientific">Ignelater luminosus</name>
    <name type="common">Cucubano</name>
    <name type="synonym">Pyrophorus luminosus</name>
    <dbReference type="NCBI Taxonomy" id="2038154"/>
    <lineage>
        <taxon>Eukaryota</taxon>
        <taxon>Metazoa</taxon>
        <taxon>Ecdysozoa</taxon>
        <taxon>Arthropoda</taxon>
        <taxon>Hexapoda</taxon>
        <taxon>Insecta</taxon>
        <taxon>Pterygota</taxon>
        <taxon>Neoptera</taxon>
        <taxon>Endopterygota</taxon>
        <taxon>Coleoptera</taxon>
        <taxon>Polyphaga</taxon>
        <taxon>Elateriformia</taxon>
        <taxon>Elateroidea</taxon>
        <taxon>Elateridae</taxon>
        <taxon>Agrypninae</taxon>
        <taxon>Pyrophorini</taxon>
        <taxon>Ignelater</taxon>
    </lineage>
</organism>
<keyword evidence="3" id="KW-0645">Protease</keyword>
<evidence type="ECO:0000313" key="6">
    <source>
        <dbReference type="Proteomes" id="UP000801492"/>
    </source>
</evidence>
<gene>
    <name evidence="5" type="ORF">ILUMI_24698</name>
</gene>
<dbReference type="EMBL" id="VTPC01090734">
    <property type="protein sequence ID" value="KAF2881480.1"/>
    <property type="molecule type" value="Genomic_DNA"/>
</dbReference>
<dbReference type="SMART" id="SM00020">
    <property type="entry name" value="Tryp_SPc"/>
    <property type="match status" value="1"/>
</dbReference>
<dbReference type="Proteomes" id="UP000801492">
    <property type="component" value="Unassembled WGS sequence"/>
</dbReference>
<protein>
    <recommendedName>
        <fullName evidence="4">Peptidase S1 domain-containing protein</fullName>
    </recommendedName>
</protein>
<dbReference type="PRINTS" id="PR00722">
    <property type="entry name" value="CHYMOTRYPSIN"/>
</dbReference>
<dbReference type="PROSITE" id="PS00135">
    <property type="entry name" value="TRYPSIN_SER"/>
    <property type="match status" value="1"/>
</dbReference>
<dbReference type="PANTHER" id="PTHR24253">
    <property type="entry name" value="TRANSMEMBRANE PROTEASE SERINE"/>
    <property type="match status" value="1"/>
</dbReference>
<comment type="similarity">
    <text evidence="2">Belongs to the peptidase S1 family. CLIP subfamily.</text>
</comment>
<dbReference type="InterPro" id="IPR009003">
    <property type="entry name" value="Peptidase_S1_PA"/>
</dbReference>
<proteinExistence type="inferred from homology"/>
<evidence type="ECO:0000259" key="4">
    <source>
        <dbReference type="PROSITE" id="PS50240"/>
    </source>
</evidence>
<accession>A0A8K0C5T8</accession>
<reference evidence="5" key="1">
    <citation type="submission" date="2019-08" db="EMBL/GenBank/DDBJ databases">
        <title>The genome of the North American firefly Photinus pyralis.</title>
        <authorList>
            <consortium name="Photinus pyralis genome working group"/>
            <person name="Fallon T.R."/>
            <person name="Sander Lower S.E."/>
            <person name="Weng J.-K."/>
        </authorList>
    </citation>
    <scope>NUCLEOTIDE SEQUENCE</scope>
    <source>
        <strain evidence="5">TRF0915ILg1</strain>
        <tissue evidence="5">Whole body</tissue>
    </source>
</reference>
<dbReference type="CDD" id="cd00190">
    <property type="entry name" value="Tryp_SPc"/>
    <property type="match status" value="1"/>
</dbReference>
<feature type="domain" description="Peptidase S1" evidence="4">
    <location>
        <begin position="8"/>
        <end position="250"/>
    </location>
</feature>